<dbReference type="AlphaFoldDB" id="X0TQ33"/>
<evidence type="ECO:0000313" key="2">
    <source>
        <dbReference type="EMBL" id="GAF90257.1"/>
    </source>
</evidence>
<accession>X0TQ33</accession>
<name>X0TQ33_9ZZZZ</name>
<protein>
    <recommendedName>
        <fullName evidence="1">Methyltransferase type 11 domain-containing protein</fullName>
    </recommendedName>
</protein>
<dbReference type="CDD" id="cd02440">
    <property type="entry name" value="AdoMet_MTases"/>
    <property type="match status" value="1"/>
</dbReference>
<dbReference type="GO" id="GO:0008757">
    <property type="term" value="F:S-adenosylmethionine-dependent methyltransferase activity"/>
    <property type="evidence" value="ECO:0007669"/>
    <property type="project" value="InterPro"/>
</dbReference>
<dbReference type="Gene3D" id="3.40.50.150">
    <property type="entry name" value="Vaccinia Virus protein VP39"/>
    <property type="match status" value="1"/>
</dbReference>
<reference evidence="2" key="1">
    <citation type="journal article" date="2014" name="Front. Microbiol.">
        <title>High frequency of phylogenetically diverse reductive dehalogenase-homologous genes in deep subseafloor sedimentary metagenomes.</title>
        <authorList>
            <person name="Kawai M."/>
            <person name="Futagami T."/>
            <person name="Toyoda A."/>
            <person name="Takaki Y."/>
            <person name="Nishi S."/>
            <person name="Hori S."/>
            <person name="Arai W."/>
            <person name="Tsubouchi T."/>
            <person name="Morono Y."/>
            <person name="Uchiyama I."/>
            <person name="Ito T."/>
            <person name="Fujiyama A."/>
            <person name="Inagaki F."/>
            <person name="Takami H."/>
        </authorList>
    </citation>
    <scope>NUCLEOTIDE SEQUENCE</scope>
    <source>
        <strain evidence="2">Expedition CK06-06</strain>
    </source>
</reference>
<feature type="domain" description="Methyltransferase type 11" evidence="1">
    <location>
        <begin position="2"/>
        <end position="77"/>
    </location>
</feature>
<dbReference type="EMBL" id="BARS01011469">
    <property type="protein sequence ID" value="GAF90257.1"/>
    <property type="molecule type" value="Genomic_DNA"/>
</dbReference>
<evidence type="ECO:0000259" key="1">
    <source>
        <dbReference type="Pfam" id="PF08241"/>
    </source>
</evidence>
<sequence length="152" mass="17635">MYGLDSAPTALKLSQEWLEKEDLNAELQCGDMSELPWDDSFFDAVICIKVINHHRIASIRITFDEAYRVLRTNGLFLVTAMKNPPPTNWKNGKFAEIEHHTYVPTEGHEKDVPHHCFTEEELEQLLDKYDILKLIDESPNRHRYVALAQKKA</sequence>
<comment type="caution">
    <text evidence="2">The sequence shown here is derived from an EMBL/GenBank/DDBJ whole genome shotgun (WGS) entry which is preliminary data.</text>
</comment>
<dbReference type="Pfam" id="PF08241">
    <property type="entry name" value="Methyltransf_11"/>
    <property type="match status" value="1"/>
</dbReference>
<dbReference type="InterPro" id="IPR029063">
    <property type="entry name" value="SAM-dependent_MTases_sf"/>
</dbReference>
<proteinExistence type="predicted"/>
<organism evidence="2">
    <name type="scientific">marine sediment metagenome</name>
    <dbReference type="NCBI Taxonomy" id="412755"/>
    <lineage>
        <taxon>unclassified sequences</taxon>
        <taxon>metagenomes</taxon>
        <taxon>ecological metagenomes</taxon>
    </lineage>
</organism>
<gene>
    <name evidence="2" type="ORF">S01H1_20848</name>
</gene>
<dbReference type="InterPro" id="IPR013216">
    <property type="entry name" value="Methyltransf_11"/>
</dbReference>
<dbReference type="SUPFAM" id="SSF53335">
    <property type="entry name" value="S-adenosyl-L-methionine-dependent methyltransferases"/>
    <property type="match status" value="1"/>
</dbReference>